<dbReference type="Proteomes" id="UP000637383">
    <property type="component" value="Unassembled WGS sequence"/>
</dbReference>
<dbReference type="PANTHER" id="PTHR43544">
    <property type="entry name" value="SHORT-CHAIN DEHYDROGENASE/REDUCTASE"/>
    <property type="match status" value="1"/>
</dbReference>
<dbReference type="InterPro" id="IPR036291">
    <property type="entry name" value="NAD(P)-bd_dom_sf"/>
</dbReference>
<dbReference type="InterPro" id="IPR002347">
    <property type="entry name" value="SDR_fam"/>
</dbReference>
<dbReference type="PRINTS" id="PR00081">
    <property type="entry name" value="GDHRDH"/>
</dbReference>
<organism evidence="1 2">
    <name type="scientific">Nostoc paludosum FACHB-159</name>
    <dbReference type="NCBI Taxonomy" id="2692908"/>
    <lineage>
        <taxon>Bacteria</taxon>
        <taxon>Bacillati</taxon>
        <taxon>Cyanobacteriota</taxon>
        <taxon>Cyanophyceae</taxon>
        <taxon>Nostocales</taxon>
        <taxon>Nostocaceae</taxon>
        <taxon>Nostoc</taxon>
    </lineage>
</organism>
<dbReference type="SUPFAM" id="SSF51735">
    <property type="entry name" value="NAD(P)-binding Rossmann-fold domains"/>
    <property type="match status" value="1"/>
</dbReference>
<reference evidence="1 2" key="1">
    <citation type="journal article" date="2020" name="ISME J.">
        <title>Comparative genomics reveals insights into cyanobacterial evolution and habitat adaptation.</title>
        <authorList>
            <person name="Chen M.Y."/>
            <person name="Teng W.K."/>
            <person name="Zhao L."/>
            <person name="Hu C.X."/>
            <person name="Zhou Y.K."/>
            <person name="Han B.P."/>
            <person name="Song L.R."/>
            <person name="Shu W.S."/>
        </authorList>
    </citation>
    <scope>NUCLEOTIDE SEQUENCE [LARGE SCALE GENOMIC DNA]</scope>
    <source>
        <strain evidence="1 2">FACHB-159</strain>
    </source>
</reference>
<dbReference type="RefSeq" id="WP_190958859.1">
    <property type="nucleotide sequence ID" value="NZ_JACJTU010000047.1"/>
</dbReference>
<dbReference type="Gene3D" id="3.40.50.720">
    <property type="entry name" value="NAD(P)-binding Rossmann-like Domain"/>
    <property type="match status" value="2"/>
</dbReference>
<name>A0ABR8KFI0_9NOSO</name>
<sequence length="387" mass="44242">MTKPPRCIVCKTTFLQGHSFYTGLCVECGNINFSKRHQTADLRGTIALVTGARVKIGYGVALRLLRDGASAIVTSRFPHDAAKRYAAEPDFLEWQHRLQIYGLDLRHLHSVEQFTQHICKFYPRLDIIINNAAQTVRRPPVFYRHLIEFESLSLGELPPEIQVLVGHNHAVSAENPALLANKEEATFVENSALFSQFPLITEDSIDNSVFFPQGAYTDDGQQLDLRPFNSWLMKDDEVSILELLEVHIVNAIAPFVINSRLKQLMSKYQETNKYIINVSSMEGRFNDVNKPWRHPHTNMAKAALNQMTRTCAKEYAKHRIFMNAVDPGWISFQHPYHEAKSMQERGLYPPFDINDAAARICDPIYLGTNQGKTPFAKLFKDYKETDW</sequence>
<evidence type="ECO:0000313" key="1">
    <source>
        <dbReference type="EMBL" id="MBD2738313.1"/>
    </source>
</evidence>
<dbReference type="PANTHER" id="PTHR43544:SF2">
    <property type="entry name" value="OXIDOREDUCTASE"/>
    <property type="match status" value="1"/>
</dbReference>
<dbReference type="CDD" id="cd05233">
    <property type="entry name" value="SDR_c"/>
    <property type="match status" value="1"/>
</dbReference>
<dbReference type="EMBL" id="JACJTU010000047">
    <property type="protein sequence ID" value="MBD2738313.1"/>
    <property type="molecule type" value="Genomic_DNA"/>
</dbReference>
<evidence type="ECO:0000313" key="2">
    <source>
        <dbReference type="Proteomes" id="UP000637383"/>
    </source>
</evidence>
<gene>
    <name evidence="1" type="ORF">H6H03_31285</name>
</gene>
<comment type="caution">
    <text evidence="1">The sequence shown here is derived from an EMBL/GenBank/DDBJ whole genome shotgun (WGS) entry which is preliminary data.</text>
</comment>
<keyword evidence="2" id="KW-1185">Reference proteome</keyword>
<dbReference type="InterPro" id="IPR051468">
    <property type="entry name" value="Fungal_SecMetab_SDRs"/>
</dbReference>
<dbReference type="Pfam" id="PF13561">
    <property type="entry name" value="adh_short_C2"/>
    <property type="match status" value="1"/>
</dbReference>
<accession>A0ABR8KFI0</accession>
<proteinExistence type="predicted"/>
<dbReference type="Pfam" id="PF00106">
    <property type="entry name" value="adh_short"/>
    <property type="match status" value="1"/>
</dbReference>
<protein>
    <submittedName>
        <fullName evidence="1">SDR family oxidoreductase</fullName>
    </submittedName>
</protein>